<proteinExistence type="predicted"/>
<reference evidence="1" key="1">
    <citation type="submission" date="2018-11" db="EMBL/GenBank/DDBJ databases">
        <authorList>
            <person name="Alioto T."/>
            <person name="Alioto T."/>
        </authorList>
    </citation>
    <scope>NUCLEOTIDE SEQUENCE</scope>
</reference>
<dbReference type="PANTHER" id="PTHR47204">
    <property type="entry name" value="OS02G0168900 PROTEIN"/>
    <property type="match status" value="1"/>
</dbReference>
<sequence>MSAVVIDVDSCNRAPDCKTHLLPCEISYNGQAKVEEYFASSINQDKESKGLTSTFRGRPLDGEVKEVPSGYTGIILKETRKAYTDEEERKLIATHKFSNFHFWNLDKKTSQEDKLHQVLDWMEIANVLHSPVNSNSIPIKMEDS</sequence>
<dbReference type="EMBL" id="UYJE01006539">
    <property type="protein sequence ID" value="VDI46855.1"/>
    <property type="molecule type" value="Genomic_DNA"/>
</dbReference>
<accession>A0A8B6FEF3</accession>
<dbReference type="GO" id="GO:0006401">
    <property type="term" value="P:RNA catabolic process"/>
    <property type="evidence" value="ECO:0007669"/>
    <property type="project" value="InterPro"/>
</dbReference>
<dbReference type="AlphaFoldDB" id="A0A8B6FEF3"/>
<name>A0A8B6FEF3_MYTGA</name>
<comment type="caution">
    <text evidence="1">The sequence shown here is derived from an EMBL/GenBank/DDBJ whole genome shotgun (WGS) entry which is preliminary data.</text>
</comment>
<dbReference type="InterPro" id="IPR013924">
    <property type="entry name" value="RNase_H2_suC"/>
</dbReference>
<evidence type="ECO:0000313" key="2">
    <source>
        <dbReference type="Proteomes" id="UP000596742"/>
    </source>
</evidence>
<protein>
    <submittedName>
        <fullName evidence="1">Ribonuclease H2 subunit C</fullName>
    </submittedName>
</protein>
<dbReference type="Pfam" id="PF08615">
    <property type="entry name" value="RNase_H2_suC"/>
    <property type="match status" value="1"/>
</dbReference>
<dbReference type="Proteomes" id="UP000596742">
    <property type="component" value="Unassembled WGS sequence"/>
</dbReference>
<evidence type="ECO:0000313" key="1">
    <source>
        <dbReference type="EMBL" id="VDI46855.1"/>
    </source>
</evidence>
<keyword evidence="2" id="KW-1185">Reference proteome</keyword>
<organism evidence="1 2">
    <name type="scientific">Mytilus galloprovincialis</name>
    <name type="common">Mediterranean mussel</name>
    <dbReference type="NCBI Taxonomy" id="29158"/>
    <lineage>
        <taxon>Eukaryota</taxon>
        <taxon>Metazoa</taxon>
        <taxon>Spiralia</taxon>
        <taxon>Lophotrochozoa</taxon>
        <taxon>Mollusca</taxon>
        <taxon>Bivalvia</taxon>
        <taxon>Autobranchia</taxon>
        <taxon>Pteriomorphia</taxon>
        <taxon>Mytilida</taxon>
        <taxon>Mytiloidea</taxon>
        <taxon>Mytilidae</taxon>
        <taxon>Mytilinae</taxon>
        <taxon>Mytilus</taxon>
    </lineage>
</organism>
<dbReference type="Gene3D" id="2.40.128.680">
    <property type="match status" value="1"/>
</dbReference>
<dbReference type="PANTHER" id="PTHR47204:SF1">
    <property type="entry name" value="RIBONUCLEASE H2 SUBUNIT C"/>
    <property type="match status" value="1"/>
</dbReference>
<gene>
    <name evidence="1" type="ORF">MGAL_10B072675</name>
</gene>
<dbReference type="GO" id="GO:0032299">
    <property type="term" value="C:ribonuclease H2 complex"/>
    <property type="evidence" value="ECO:0007669"/>
    <property type="project" value="InterPro"/>
</dbReference>
<dbReference type="CDD" id="cd09271">
    <property type="entry name" value="RNase_H2-C"/>
    <property type="match status" value="1"/>
</dbReference>
<dbReference type="OrthoDB" id="6222486at2759"/>